<feature type="non-terminal residue" evidence="1">
    <location>
        <position position="1"/>
    </location>
</feature>
<dbReference type="EMBL" id="ANIX01000727">
    <property type="protein sequence ID" value="ETP23628.1"/>
    <property type="molecule type" value="Genomic_DNA"/>
</dbReference>
<reference evidence="1 2" key="1">
    <citation type="submission" date="2013-11" db="EMBL/GenBank/DDBJ databases">
        <title>The Genome Sequence of Phytophthora parasitica CJ01A1.</title>
        <authorList>
            <consortium name="The Broad Institute Genomics Platform"/>
            <person name="Russ C."/>
            <person name="Tyler B."/>
            <person name="Panabieres F."/>
            <person name="Shan W."/>
            <person name="Tripathy S."/>
            <person name="Grunwald N."/>
            <person name="Machado M."/>
            <person name="Johnson C.S."/>
            <person name="Walker B."/>
            <person name="Young S.K."/>
            <person name="Zeng Q."/>
            <person name="Gargeya S."/>
            <person name="Fitzgerald M."/>
            <person name="Haas B."/>
            <person name="Abouelleil A."/>
            <person name="Allen A.W."/>
            <person name="Alvarado L."/>
            <person name="Arachchi H.M."/>
            <person name="Berlin A.M."/>
            <person name="Chapman S.B."/>
            <person name="Gainer-Dewar J."/>
            <person name="Goldberg J."/>
            <person name="Griggs A."/>
            <person name="Gujja S."/>
            <person name="Hansen M."/>
            <person name="Howarth C."/>
            <person name="Imamovic A."/>
            <person name="Ireland A."/>
            <person name="Larimer J."/>
            <person name="McCowan C."/>
            <person name="Murphy C."/>
            <person name="Pearson M."/>
            <person name="Poon T.W."/>
            <person name="Priest M."/>
            <person name="Roberts A."/>
            <person name="Saif S."/>
            <person name="Shea T."/>
            <person name="Sisk P."/>
            <person name="Sykes S."/>
            <person name="Wortman J."/>
            <person name="Nusbaum C."/>
            <person name="Birren B."/>
        </authorList>
    </citation>
    <scope>NUCLEOTIDE SEQUENCE [LARGE SCALE GENOMIC DNA]</scope>
    <source>
        <strain evidence="1 2">CJ01A1</strain>
    </source>
</reference>
<dbReference type="AlphaFoldDB" id="W2XMJ3"/>
<evidence type="ECO:0000313" key="1">
    <source>
        <dbReference type="EMBL" id="ETP23628.1"/>
    </source>
</evidence>
<organism evidence="1 2">
    <name type="scientific">Phytophthora nicotianae CJ01A1</name>
    <dbReference type="NCBI Taxonomy" id="1317063"/>
    <lineage>
        <taxon>Eukaryota</taxon>
        <taxon>Sar</taxon>
        <taxon>Stramenopiles</taxon>
        <taxon>Oomycota</taxon>
        <taxon>Peronosporomycetes</taxon>
        <taxon>Peronosporales</taxon>
        <taxon>Peronosporaceae</taxon>
        <taxon>Phytophthora</taxon>
    </lineage>
</organism>
<gene>
    <name evidence="1" type="ORF">F441_03271</name>
</gene>
<comment type="caution">
    <text evidence="1">The sequence shown here is derived from an EMBL/GenBank/DDBJ whole genome shotgun (WGS) entry which is preliminary data.</text>
</comment>
<dbReference type="Proteomes" id="UP000018958">
    <property type="component" value="Unassembled WGS sequence"/>
</dbReference>
<sequence>RLTEIGDSIRSEHREIQRRYRENRRNRLATLFVVHRERVNRPVPCRSHRESPS</sequence>
<proteinExistence type="predicted"/>
<evidence type="ECO:0000313" key="2">
    <source>
        <dbReference type="Proteomes" id="UP000018958"/>
    </source>
</evidence>
<name>W2XMJ3_PHYNI</name>
<accession>W2XMJ3</accession>
<protein>
    <submittedName>
        <fullName evidence="1">Uncharacterized protein</fullName>
    </submittedName>
</protein>
<feature type="non-terminal residue" evidence="1">
    <location>
        <position position="53"/>
    </location>
</feature>